<protein>
    <submittedName>
        <fullName evidence="1">Uncharacterized protein</fullName>
    </submittedName>
</protein>
<dbReference type="PROSITE" id="PS51257">
    <property type="entry name" value="PROKAR_LIPOPROTEIN"/>
    <property type="match status" value="1"/>
</dbReference>
<dbReference type="AlphaFoldDB" id="A0AAE2SYQ4"/>
<gene>
    <name evidence="1" type="ORF">GGE16_005364</name>
</gene>
<dbReference type="Proteomes" id="UP000538507">
    <property type="component" value="Unassembled WGS sequence"/>
</dbReference>
<evidence type="ECO:0000313" key="1">
    <source>
        <dbReference type="EMBL" id="MBB4293277.1"/>
    </source>
</evidence>
<sequence length="102" mass="10868">MLCRTVRTGQSLCKKSVRHSIIGVTSAPGVLSCKIVPVSKKPIRKPVSAMQGLPLVRIPAEAFTSAAGDIIHAPCEINAAAWRESALFENLADQGLIRSIAF</sequence>
<organism evidence="1 2">
    <name type="scientific">Rhizobium leguminosarum</name>
    <dbReference type="NCBI Taxonomy" id="384"/>
    <lineage>
        <taxon>Bacteria</taxon>
        <taxon>Pseudomonadati</taxon>
        <taxon>Pseudomonadota</taxon>
        <taxon>Alphaproteobacteria</taxon>
        <taxon>Hyphomicrobiales</taxon>
        <taxon>Rhizobiaceae</taxon>
        <taxon>Rhizobium/Agrobacterium group</taxon>
        <taxon>Rhizobium</taxon>
    </lineage>
</organism>
<dbReference type="EMBL" id="JACIGO010000009">
    <property type="protein sequence ID" value="MBB4293277.1"/>
    <property type="molecule type" value="Genomic_DNA"/>
</dbReference>
<accession>A0AAE2SYQ4</accession>
<reference evidence="1 2" key="1">
    <citation type="submission" date="2020-08" db="EMBL/GenBank/DDBJ databases">
        <title>Genomic Encyclopedia of Type Strains, Phase IV (KMG-V): Genome sequencing to study the core and pangenomes of soil and plant-associated prokaryotes.</title>
        <authorList>
            <person name="Whitman W."/>
        </authorList>
    </citation>
    <scope>NUCLEOTIDE SEQUENCE [LARGE SCALE GENOMIC DNA]</scope>
    <source>
        <strain evidence="1 2">SEMIA 415</strain>
    </source>
</reference>
<comment type="caution">
    <text evidence="1">The sequence shown here is derived from an EMBL/GenBank/DDBJ whole genome shotgun (WGS) entry which is preliminary data.</text>
</comment>
<evidence type="ECO:0000313" key="2">
    <source>
        <dbReference type="Proteomes" id="UP000538507"/>
    </source>
</evidence>
<name>A0AAE2SYQ4_RHILE</name>
<proteinExistence type="predicted"/>